<dbReference type="GeneID" id="20328947"/>
<dbReference type="CTD" id="20328947"/>
<keyword evidence="3" id="KW-1185">Reference proteome</keyword>
<feature type="compositionally biased region" description="Acidic residues" evidence="1">
    <location>
        <begin position="410"/>
        <end position="432"/>
    </location>
</feature>
<dbReference type="AlphaFoldDB" id="A0A074ZHN4"/>
<dbReference type="KEGG" id="ovi:T265_14781"/>
<feature type="compositionally biased region" description="Basic and acidic residues" evidence="1">
    <location>
        <begin position="446"/>
        <end position="455"/>
    </location>
</feature>
<name>A0A074ZHN4_OPIVI</name>
<gene>
    <name evidence="2" type="ORF">T265_14781</name>
</gene>
<dbReference type="OrthoDB" id="6253906at2759"/>
<feature type="compositionally biased region" description="Basic and acidic residues" evidence="1">
    <location>
        <begin position="123"/>
        <end position="133"/>
    </location>
</feature>
<feature type="region of interest" description="Disordered" evidence="1">
    <location>
        <begin position="233"/>
        <end position="276"/>
    </location>
</feature>
<feature type="compositionally biased region" description="Polar residues" evidence="1">
    <location>
        <begin position="101"/>
        <end position="122"/>
    </location>
</feature>
<sequence>MVETALLEHIDPMLQPISSVRSPVPSSSLTPAPSLRPTKSTESEAEVGQTRLSSPGQQPTGPHPLRVTYDVAVGPSIQEQLAEEDRMQGVSTLHDIDDVSSHNGIPTPTPTMPEQSGGTLTKASDRVRARPEVHSVQTSPIHLPPASQSSSPLQSASTESLDITPLAADLPQIQSQAESTGQSEVFSLTLPNTFSDGVWLVDRSEGEAPLQVTSEAMQMLAGRLESNLFMQRSRSLASETEPESDTSALLRHQRSDGEIPTSGPLPKRGLRSGDPLTNPLLHLMALQQSSGFDISKLSERDRKVVMKTNAVMKRQGKKPRTAQSPENSYGQASIQPAESSPGLVKPVTMIDASEGDDGGESKMLEWLQSLAGSPAHRTVQSSHKSPPSKPSTNRTDPNKVSMLNGVEMVQSDDSDATEADVAEEEAYEDDYEPESKGNCSSPKSHKSADGPKDRPLTSGSSPPVWAREKVPDHMRHAVTLSDDSDDAN</sequence>
<dbReference type="EMBL" id="KL596881">
    <property type="protein sequence ID" value="KER22760.1"/>
    <property type="molecule type" value="Genomic_DNA"/>
</dbReference>
<feature type="region of interest" description="Disordered" evidence="1">
    <location>
        <begin position="305"/>
        <end position="488"/>
    </location>
</feature>
<reference evidence="2 3" key="1">
    <citation type="submission" date="2013-11" db="EMBL/GenBank/DDBJ databases">
        <title>Opisthorchis viverrini - life in the bile duct.</title>
        <authorList>
            <person name="Young N.D."/>
            <person name="Nagarajan N."/>
            <person name="Lin S.J."/>
            <person name="Korhonen P.K."/>
            <person name="Jex A.R."/>
            <person name="Hall R.S."/>
            <person name="Safavi-Hemami H."/>
            <person name="Kaewkong W."/>
            <person name="Bertrand D."/>
            <person name="Gao S."/>
            <person name="Seet Q."/>
            <person name="Wongkham S."/>
            <person name="Teh B.T."/>
            <person name="Wongkham C."/>
            <person name="Intapan P.M."/>
            <person name="Maleewong W."/>
            <person name="Yang X."/>
            <person name="Hu M."/>
            <person name="Wang Z."/>
            <person name="Hofmann A."/>
            <person name="Sternberg P.W."/>
            <person name="Tan P."/>
            <person name="Wang J."/>
            <person name="Gasser R.B."/>
        </authorList>
    </citation>
    <scope>NUCLEOTIDE SEQUENCE [LARGE SCALE GENOMIC DNA]</scope>
</reference>
<feature type="compositionally biased region" description="Basic and acidic residues" evidence="1">
    <location>
        <begin position="466"/>
        <end position="475"/>
    </location>
</feature>
<evidence type="ECO:0000313" key="3">
    <source>
        <dbReference type="Proteomes" id="UP000054324"/>
    </source>
</evidence>
<proteinExistence type="predicted"/>
<feature type="region of interest" description="Disordered" evidence="1">
    <location>
        <begin position="17"/>
        <end position="67"/>
    </location>
</feature>
<protein>
    <submittedName>
        <fullName evidence="2">Uncharacterized protein</fullName>
    </submittedName>
</protein>
<accession>A0A074ZHN4</accession>
<dbReference type="RefSeq" id="XP_009173494.1">
    <property type="nucleotide sequence ID" value="XM_009175230.1"/>
</dbReference>
<evidence type="ECO:0000313" key="2">
    <source>
        <dbReference type="EMBL" id="KER22760.1"/>
    </source>
</evidence>
<feature type="compositionally biased region" description="Polar residues" evidence="1">
    <location>
        <begin position="321"/>
        <end position="338"/>
    </location>
</feature>
<organism evidence="2 3">
    <name type="scientific">Opisthorchis viverrini</name>
    <name type="common">Southeast Asian liver fluke</name>
    <dbReference type="NCBI Taxonomy" id="6198"/>
    <lineage>
        <taxon>Eukaryota</taxon>
        <taxon>Metazoa</taxon>
        <taxon>Spiralia</taxon>
        <taxon>Lophotrochozoa</taxon>
        <taxon>Platyhelminthes</taxon>
        <taxon>Trematoda</taxon>
        <taxon>Digenea</taxon>
        <taxon>Opisthorchiida</taxon>
        <taxon>Opisthorchiata</taxon>
        <taxon>Opisthorchiidae</taxon>
        <taxon>Opisthorchis</taxon>
    </lineage>
</organism>
<feature type="compositionally biased region" description="Low complexity" evidence="1">
    <location>
        <begin position="144"/>
        <end position="157"/>
    </location>
</feature>
<dbReference type="Proteomes" id="UP000054324">
    <property type="component" value="Unassembled WGS sequence"/>
</dbReference>
<feature type="region of interest" description="Disordered" evidence="1">
    <location>
        <begin position="98"/>
        <end position="159"/>
    </location>
</feature>
<evidence type="ECO:0000256" key="1">
    <source>
        <dbReference type="SAM" id="MobiDB-lite"/>
    </source>
</evidence>
<feature type="compositionally biased region" description="Polar residues" evidence="1">
    <location>
        <begin position="50"/>
        <end position="60"/>
    </location>
</feature>
<feature type="compositionally biased region" description="Low complexity" evidence="1">
    <location>
        <begin position="18"/>
        <end position="28"/>
    </location>
</feature>